<proteinExistence type="predicted"/>
<dbReference type="PROSITE" id="PS50853">
    <property type="entry name" value="FN3"/>
    <property type="match status" value="1"/>
</dbReference>
<dbReference type="PANTHER" id="PTHR23210">
    <property type="entry name" value="ACTIVATING TRANSCRIPTION FACTOR 7 INTERACTING PROTEIN"/>
    <property type="match status" value="1"/>
</dbReference>
<dbReference type="RefSeq" id="XP_036363343.1">
    <property type="nucleotide sequence ID" value="XM_036507450.1"/>
</dbReference>
<feature type="compositionally biased region" description="Polar residues" evidence="2">
    <location>
        <begin position="301"/>
        <end position="312"/>
    </location>
</feature>
<dbReference type="SMART" id="SM00060">
    <property type="entry name" value="FN3"/>
    <property type="match status" value="1"/>
</dbReference>
<dbReference type="InterPro" id="IPR003961">
    <property type="entry name" value="FN3_dom"/>
</dbReference>
<feature type="compositionally biased region" description="Basic and acidic residues" evidence="2">
    <location>
        <begin position="488"/>
        <end position="501"/>
    </location>
</feature>
<evidence type="ECO:0000313" key="4">
    <source>
        <dbReference type="Proteomes" id="UP000515154"/>
    </source>
</evidence>
<dbReference type="GO" id="GO:0006355">
    <property type="term" value="P:regulation of DNA-templated transcription"/>
    <property type="evidence" value="ECO:0007669"/>
    <property type="project" value="TreeGrafter"/>
</dbReference>
<feature type="compositionally biased region" description="Basic and acidic residues" evidence="2">
    <location>
        <begin position="458"/>
        <end position="478"/>
    </location>
</feature>
<sequence>MGRPKKYATKAEWLEAKALQQRERRAMESKKTRAKRLKQMCEYTRKRREYDSVSTTHDRLARVSQEENNLLQNNTLSQLSQSVNIQVPIDNHHQMDKIYRQISRANISLHTQARMSAVEKVATTAAFSSSSTIGQSNSARMSSTKVSPLHVSLNANLVEHSGFSDNNSDGNSEFEEALKNIKALNGQGRYTDTPENEAIEKNVDSNFGIKPDKKSSSTTNINKNTSESQKQSDDQNLDESVSQENNNSNSSHMNLSPIDTTQTSPLSENDDNPENLDDVKNNCDKSKTSKNEASDNEETEVNFNHLNSLNVSSDKKNCNDNESHSEKKNFVGNGDYSGSDVKEFVSSYGLDEKIKDSFKYFSEKNSNSALSKMLLKKKDDSNVQNVTSTSDSQSSSKSNKTSSSRGNLFENFGTIASTNHKDDKEDEKIKGIDEYISKSNGQVDSSVSAPLQPEEPDKDISTSDKDDTEISKDVSNSDEKEEADLDNDNGKEVDSNSERLSKSPSPLQFSRNNSNEDLSSVTKSCEISESWENNDKKRSAEETEDWTDAEIAPVKRSRLDDVIGNLGSRIGIKLDSIPFDDELEESSKDSDSSEKPSEDSVTTDEEEDQEKTSNSDQKYIKLSEKELAEIVKREVMNILNSKETTLESLQVKIDELQATNEYWKTQAKELHKEVLELTVLQQKQEKRKAAAIALKAITARHVAVQVDEGKTSQTPSSTKTVKITTQKKSIQSPSSLSFSSSSSSSPSAPVAVSANLGISENSSSHWSRAITTQATIQSNLVAQPTVTSGLLSNNSTPLAVYKKKILPPNNSNNNNNQSKNGQVSSQLTPPVTKYQSTTVKSLLDASRNPNQVSTPQTLLYQSSGLIVVSPPTATTTAANTTTTTRSILTKPVTSQAPTGGVKLIDLTGDDEAPFKNQANGKNVVHTAAIAPMGSVRSNIVSQQVVRQVTPVQQPKVPFGTSFLLSTPAGTQIISPTVTQGVGPAKPGVCQYVLTSTPNIRPGALVTVVPTTGTQNSSVRPPIVSSTVANAGSLPQLRPAQQSTTASSVDLTKAIRPPPPLQSAPVQQNTQRVVSTLLSTSSSTTPVAKHPAPLPSQPTPTVTSTGLKNPPPKAGLRISRVAQGIVLSWNMALNENHAEISNYQLYAYQEGSAPPSTSLWKKVGDIKALPLPMACTLTQFHEGNKYHFAVRAVDSHGRVGPFSDPSTINLGVGNK</sequence>
<feature type="compositionally biased region" description="Polar residues" evidence="2">
    <location>
        <begin position="711"/>
        <end position="727"/>
    </location>
</feature>
<feature type="compositionally biased region" description="Basic and acidic residues" evidence="2">
    <location>
        <begin position="585"/>
        <end position="598"/>
    </location>
</feature>
<feature type="compositionally biased region" description="Low complexity" evidence="2">
    <location>
        <begin position="240"/>
        <end position="256"/>
    </location>
</feature>
<protein>
    <submittedName>
        <fullName evidence="5">Activating transcription factor 7-interacting protein 1 isoform X1</fullName>
    </submittedName>
</protein>
<dbReference type="GO" id="GO:0005667">
    <property type="term" value="C:transcription regulator complex"/>
    <property type="evidence" value="ECO:0007669"/>
    <property type="project" value="TreeGrafter"/>
</dbReference>
<feature type="compositionally biased region" description="Polar residues" evidence="2">
    <location>
        <begin position="1063"/>
        <end position="1073"/>
    </location>
</feature>
<feature type="coiled-coil region" evidence="1">
    <location>
        <begin position="639"/>
        <end position="673"/>
    </location>
</feature>
<dbReference type="GO" id="GO:0003712">
    <property type="term" value="F:transcription coregulator activity"/>
    <property type="evidence" value="ECO:0007669"/>
    <property type="project" value="TreeGrafter"/>
</dbReference>
<dbReference type="InterPro" id="IPR036116">
    <property type="entry name" value="FN3_sf"/>
</dbReference>
<feature type="compositionally biased region" description="Basic and acidic residues" evidence="2">
    <location>
        <begin position="419"/>
        <end position="436"/>
    </location>
</feature>
<keyword evidence="4" id="KW-1185">Reference proteome</keyword>
<dbReference type="Pfam" id="PF21107">
    <property type="entry name" value="STPRs"/>
    <property type="match status" value="1"/>
</dbReference>
<name>A0A7E6F772_9MOLL</name>
<dbReference type="Pfam" id="PF16794">
    <property type="entry name" value="fn3_4"/>
    <property type="match status" value="1"/>
</dbReference>
<dbReference type="Proteomes" id="UP000515154">
    <property type="component" value="Linkage group LG1"/>
</dbReference>
<feature type="compositionally biased region" description="Basic and acidic residues" evidence="2">
    <location>
        <begin position="313"/>
        <end position="329"/>
    </location>
</feature>
<feature type="compositionally biased region" description="Polar residues" evidence="2">
    <location>
        <begin position="502"/>
        <end position="531"/>
    </location>
</feature>
<feature type="compositionally biased region" description="Polar residues" evidence="2">
    <location>
        <begin position="257"/>
        <end position="267"/>
    </location>
</feature>
<feature type="compositionally biased region" description="Low complexity" evidence="2">
    <location>
        <begin position="1074"/>
        <end position="1084"/>
    </location>
</feature>
<keyword evidence="1" id="KW-0175">Coiled coil</keyword>
<dbReference type="InterPro" id="IPR048998">
    <property type="entry name" value="STPR"/>
</dbReference>
<dbReference type="InterPro" id="IPR026085">
    <property type="entry name" value="ATF7-int"/>
</dbReference>
<feature type="compositionally biased region" description="Low complexity" evidence="2">
    <location>
        <begin position="216"/>
        <end position="228"/>
    </location>
</feature>
<dbReference type="InterPro" id="IPR013783">
    <property type="entry name" value="Ig-like_fold"/>
</dbReference>
<evidence type="ECO:0000313" key="5">
    <source>
        <dbReference type="RefSeq" id="XP_036363343.1"/>
    </source>
</evidence>
<dbReference type="CDD" id="cd00063">
    <property type="entry name" value="FN3"/>
    <property type="match status" value="1"/>
</dbReference>
<feature type="region of interest" description="Disordered" evidence="2">
    <location>
        <begin position="185"/>
        <end position="336"/>
    </location>
</feature>
<dbReference type="GO" id="GO:0005634">
    <property type="term" value="C:nucleus"/>
    <property type="evidence" value="ECO:0007669"/>
    <property type="project" value="TreeGrafter"/>
</dbReference>
<dbReference type="Gene3D" id="2.60.40.10">
    <property type="entry name" value="Immunoglobulins"/>
    <property type="match status" value="1"/>
</dbReference>
<feature type="compositionally biased region" description="Polar residues" evidence="2">
    <location>
        <begin position="1038"/>
        <end position="1049"/>
    </location>
</feature>
<feature type="region of interest" description="Disordered" evidence="2">
    <location>
        <begin position="376"/>
        <end position="560"/>
    </location>
</feature>
<feature type="compositionally biased region" description="Low complexity" evidence="2">
    <location>
        <begin position="382"/>
        <end position="404"/>
    </location>
</feature>
<accession>A0A7E6F772</accession>
<evidence type="ECO:0000256" key="2">
    <source>
        <dbReference type="SAM" id="MobiDB-lite"/>
    </source>
</evidence>
<feature type="region of interest" description="Disordered" evidence="2">
    <location>
        <begin position="707"/>
        <end position="727"/>
    </location>
</feature>
<feature type="region of interest" description="Disordered" evidence="2">
    <location>
        <begin position="1031"/>
        <end position="1112"/>
    </location>
</feature>
<reference evidence="5" key="1">
    <citation type="submission" date="2025-08" db="UniProtKB">
        <authorList>
            <consortium name="RefSeq"/>
        </authorList>
    </citation>
    <scope>IDENTIFICATION</scope>
</reference>
<dbReference type="InterPro" id="IPR056565">
    <property type="entry name" value="Fn3_ATF7IP"/>
</dbReference>
<feature type="compositionally biased region" description="Low complexity" evidence="2">
    <location>
        <begin position="809"/>
        <end position="826"/>
    </location>
</feature>
<gene>
    <name evidence="5" type="primary">LOC115218630</name>
</gene>
<dbReference type="AlphaFoldDB" id="A0A7E6F772"/>
<feature type="region of interest" description="Disordered" evidence="2">
    <location>
        <begin position="574"/>
        <end position="618"/>
    </location>
</feature>
<dbReference type="SUPFAM" id="SSF49265">
    <property type="entry name" value="Fibronectin type III"/>
    <property type="match status" value="1"/>
</dbReference>
<feature type="compositionally biased region" description="Polar residues" evidence="2">
    <location>
        <begin position="437"/>
        <end position="449"/>
    </location>
</feature>
<organism evidence="4 5">
    <name type="scientific">Octopus sinensis</name>
    <name type="common">East Asian common octopus</name>
    <dbReference type="NCBI Taxonomy" id="2607531"/>
    <lineage>
        <taxon>Eukaryota</taxon>
        <taxon>Metazoa</taxon>
        <taxon>Spiralia</taxon>
        <taxon>Lophotrochozoa</taxon>
        <taxon>Mollusca</taxon>
        <taxon>Cephalopoda</taxon>
        <taxon>Coleoidea</taxon>
        <taxon>Octopodiformes</taxon>
        <taxon>Octopoda</taxon>
        <taxon>Incirrata</taxon>
        <taxon>Octopodidae</taxon>
        <taxon>Octopus</taxon>
    </lineage>
</organism>
<dbReference type="PANTHER" id="PTHR23210:SF26">
    <property type="entry name" value="ACTIVATING TRANSCRIPTION FACTOR 7-INTERACTING PROTEIN 1"/>
    <property type="match status" value="1"/>
</dbReference>
<evidence type="ECO:0000259" key="3">
    <source>
        <dbReference type="PROSITE" id="PS50853"/>
    </source>
</evidence>
<feature type="domain" description="Fibronectin type-III" evidence="3">
    <location>
        <begin position="1111"/>
        <end position="1212"/>
    </location>
</feature>
<feature type="region of interest" description="Disordered" evidence="2">
    <location>
        <begin position="804"/>
        <end position="834"/>
    </location>
</feature>
<feature type="compositionally biased region" description="Basic and acidic residues" evidence="2">
    <location>
        <begin position="277"/>
        <end position="293"/>
    </location>
</feature>
<evidence type="ECO:0000256" key="1">
    <source>
        <dbReference type="SAM" id="Coils"/>
    </source>
</evidence>